<keyword evidence="2" id="KW-1185">Reference proteome</keyword>
<dbReference type="InterPro" id="IPR053137">
    <property type="entry name" value="NLR-like"/>
</dbReference>
<dbReference type="PANTHER" id="PTHR46082">
    <property type="entry name" value="ATP/GTP-BINDING PROTEIN-RELATED"/>
    <property type="match status" value="1"/>
</dbReference>
<dbReference type="PRINTS" id="PR00381">
    <property type="entry name" value="KINESINLIGHT"/>
</dbReference>
<dbReference type="Pfam" id="PF13374">
    <property type="entry name" value="TPR_10"/>
    <property type="match status" value="1"/>
</dbReference>
<dbReference type="AlphaFoldDB" id="A0A1C6TFJ6"/>
<dbReference type="STRING" id="145854.GA0074692_5856"/>
<dbReference type="InterPro" id="IPR019734">
    <property type="entry name" value="TPR_rpt"/>
</dbReference>
<dbReference type="GO" id="GO:0043531">
    <property type="term" value="F:ADP binding"/>
    <property type="evidence" value="ECO:0007669"/>
    <property type="project" value="InterPro"/>
</dbReference>
<dbReference type="Gene3D" id="3.40.50.300">
    <property type="entry name" value="P-loop containing nucleotide triphosphate hydrolases"/>
    <property type="match status" value="1"/>
</dbReference>
<dbReference type="Proteomes" id="UP000198959">
    <property type="component" value="Unassembled WGS sequence"/>
</dbReference>
<evidence type="ECO:0000313" key="2">
    <source>
        <dbReference type="Proteomes" id="UP000198959"/>
    </source>
</evidence>
<dbReference type="Pfam" id="PF13424">
    <property type="entry name" value="TPR_12"/>
    <property type="match status" value="3"/>
</dbReference>
<reference evidence="2" key="1">
    <citation type="submission" date="2016-06" db="EMBL/GenBank/DDBJ databases">
        <authorList>
            <person name="Varghese N."/>
            <person name="Submissions Spin"/>
        </authorList>
    </citation>
    <scope>NUCLEOTIDE SEQUENCE [LARGE SCALE GENOMIC DNA]</scope>
    <source>
        <strain evidence="2">DSM 43817</strain>
    </source>
</reference>
<dbReference type="SMART" id="SM00028">
    <property type="entry name" value="TPR"/>
    <property type="match status" value="6"/>
</dbReference>
<dbReference type="InterPro" id="IPR027417">
    <property type="entry name" value="P-loop_NTPase"/>
</dbReference>
<protein>
    <submittedName>
        <fullName evidence="1">Tetratricopeptide (TPR) repeat</fullName>
    </submittedName>
</protein>
<gene>
    <name evidence="1" type="ORF">GA0074692_5856</name>
</gene>
<accession>A0A1C6TFJ6</accession>
<dbReference type="PANTHER" id="PTHR46082:SF6">
    <property type="entry name" value="AAA+ ATPASE DOMAIN-CONTAINING PROTEIN-RELATED"/>
    <property type="match status" value="1"/>
</dbReference>
<name>A0A1C6TFJ6_9ACTN</name>
<evidence type="ECO:0000313" key="1">
    <source>
        <dbReference type="EMBL" id="SCL40550.1"/>
    </source>
</evidence>
<organism evidence="1 2">
    <name type="scientific">Micromonospora pallida</name>
    <dbReference type="NCBI Taxonomy" id="145854"/>
    <lineage>
        <taxon>Bacteria</taxon>
        <taxon>Bacillati</taxon>
        <taxon>Actinomycetota</taxon>
        <taxon>Actinomycetes</taxon>
        <taxon>Micromonosporales</taxon>
        <taxon>Micromonosporaceae</taxon>
        <taxon>Micromonospora</taxon>
    </lineage>
</organism>
<sequence>MPAHTDPAAPAPASDSAALGGAGAITAGSIPGIASTGDHATNTQHITVLPAEALVAPEAVPAPAGLVNLPMRLRLFVGREDALGRLDTAVEDPGVVVVQAVHGLGGIGKSTLVAQWAHTHRDGHRPIWWITADSPAALDAGLAALAAALRPSLGAAMPAPTLREWAVQWLAYHDGWLLILDNVTDPGHITGLLARLPRGRILVTSRRATGWPDIVTPLRLDVLEPHQAVDLLTGIVSRSGAVIDPVDAAAVCTELGCLPLAVEQAGAYLAQTGVTAADYLRLLAEYPAQMYRDGEEGRAAERTVARVWQVTLDALADDPLPGHLLRTLAWYAPEAIPRSLWHRLGDVEPAVVRAIGRLAAYNMLTIDPTTQAVTVHRLVQAVARTPDPDNTHRQPDDITTARVAAAIGLIAALPDDWRAPTTWPTWHALTHHIDALVTHTRPHATDADRAAQACLLNSAGMFLEGQGNLSQAIAYFGQALTDYRRTLGDDAPETLSSMNNLATAYQAVGDLKRAIPLYKQVITECRRTLGDDAPETLSSMNNLAGAYQAVGNLKRAIPLYKQVITECRRTLGDDHPDTLGSVNNLAGAYQAAGDLKQAISLYDQAIAAGQRTLDTDHPQMLTFRNGLANTYHLVGNLPQAISLLKQVLTDGRRLFGPRHPETLIFANNLAYAYKSAGNLKRAIPLYEQVLTDRRKVLGDNHPDTLLSVNNLAGAYWSAGSLERAILLLKQTLTGCQRVLGTDHPQTRIVYNRLQAAVASRRG</sequence>
<dbReference type="SUPFAM" id="SSF52540">
    <property type="entry name" value="P-loop containing nucleoside triphosphate hydrolases"/>
    <property type="match status" value="1"/>
</dbReference>
<proteinExistence type="predicted"/>
<dbReference type="Gene3D" id="1.25.40.10">
    <property type="entry name" value="Tetratricopeptide repeat domain"/>
    <property type="match status" value="2"/>
</dbReference>
<dbReference type="EMBL" id="FMHW01000002">
    <property type="protein sequence ID" value="SCL40550.1"/>
    <property type="molecule type" value="Genomic_DNA"/>
</dbReference>
<dbReference type="InterPro" id="IPR011990">
    <property type="entry name" value="TPR-like_helical_dom_sf"/>
</dbReference>
<dbReference type="SUPFAM" id="SSF48452">
    <property type="entry name" value="TPR-like"/>
    <property type="match status" value="3"/>
</dbReference>